<dbReference type="PANTHER" id="PTHR14625:SF3">
    <property type="entry name" value="MICROCEPHALIN"/>
    <property type="match status" value="1"/>
</dbReference>
<gene>
    <name evidence="3" type="ORF">O9K51_04254</name>
</gene>
<feature type="compositionally biased region" description="Acidic residues" evidence="1">
    <location>
        <begin position="560"/>
        <end position="574"/>
    </location>
</feature>
<feature type="compositionally biased region" description="Polar residues" evidence="1">
    <location>
        <begin position="387"/>
        <end position="399"/>
    </location>
</feature>
<dbReference type="InterPro" id="IPR036420">
    <property type="entry name" value="BRCT_dom_sf"/>
</dbReference>
<reference evidence="3" key="1">
    <citation type="submission" date="2023-01" db="EMBL/GenBank/DDBJ databases">
        <title>The growth and conidiation of Purpureocillium lavendulum are regulated by nitrogen source and histone H3K14 acetylation.</title>
        <authorList>
            <person name="Tang P."/>
            <person name="Han J."/>
            <person name="Zhang C."/>
            <person name="Tang P."/>
            <person name="Qi F."/>
            <person name="Zhang K."/>
            <person name="Liang L."/>
        </authorList>
    </citation>
    <scope>NUCLEOTIDE SEQUENCE</scope>
    <source>
        <strain evidence="3">YMF1.00683</strain>
    </source>
</reference>
<dbReference type="PRINTS" id="PR00929">
    <property type="entry name" value="ATHOOK"/>
</dbReference>
<feature type="compositionally biased region" description="Low complexity" evidence="1">
    <location>
        <begin position="143"/>
        <end position="155"/>
    </location>
</feature>
<name>A0AB34FVU7_9HYPO</name>
<organism evidence="3 4">
    <name type="scientific">Purpureocillium lavendulum</name>
    <dbReference type="NCBI Taxonomy" id="1247861"/>
    <lineage>
        <taxon>Eukaryota</taxon>
        <taxon>Fungi</taxon>
        <taxon>Dikarya</taxon>
        <taxon>Ascomycota</taxon>
        <taxon>Pezizomycotina</taxon>
        <taxon>Sordariomycetes</taxon>
        <taxon>Hypocreomycetidae</taxon>
        <taxon>Hypocreales</taxon>
        <taxon>Ophiocordycipitaceae</taxon>
        <taxon>Purpureocillium</taxon>
    </lineage>
</organism>
<dbReference type="GO" id="GO:0003677">
    <property type="term" value="F:DNA binding"/>
    <property type="evidence" value="ECO:0007669"/>
    <property type="project" value="InterPro"/>
</dbReference>
<dbReference type="Gene3D" id="3.40.50.10190">
    <property type="entry name" value="BRCT domain"/>
    <property type="match status" value="1"/>
</dbReference>
<feature type="compositionally biased region" description="Low complexity" evidence="1">
    <location>
        <begin position="1089"/>
        <end position="1104"/>
    </location>
</feature>
<dbReference type="InterPro" id="IPR022047">
    <property type="entry name" value="Microcephalin-like"/>
</dbReference>
<comment type="caution">
    <text evidence="3">The sequence shown here is derived from an EMBL/GenBank/DDBJ whole genome shotgun (WGS) entry which is preliminary data.</text>
</comment>
<feature type="region of interest" description="Disordered" evidence="1">
    <location>
        <begin position="858"/>
        <end position="882"/>
    </location>
</feature>
<feature type="compositionally biased region" description="Polar residues" evidence="1">
    <location>
        <begin position="353"/>
        <end position="362"/>
    </location>
</feature>
<feature type="region of interest" description="Disordered" evidence="1">
    <location>
        <begin position="474"/>
        <end position="496"/>
    </location>
</feature>
<accession>A0AB34FVU7</accession>
<feature type="compositionally biased region" description="Basic and acidic residues" evidence="1">
    <location>
        <begin position="587"/>
        <end position="607"/>
    </location>
</feature>
<evidence type="ECO:0000259" key="2">
    <source>
        <dbReference type="PROSITE" id="PS50172"/>
    </source>
</evidence>
<dbReference type="CDD" id="cd17716">
    <property type="entry name" value="BRCT_microcephalin_rpt1"/>
    <property type="match status" value="1"/>
</dbReference>
<feature type="compositionally biased region" description="Basic and acidic residues" evidence="1">
    <location>
        <begin position="440"/>
        <end position="451"/>
    </location>
</feature>
<feature type="compositionally biased region" description="Low complexity" evidence="1">
    <location>
        <begin position="89"/>
        <end position="101"/>
    </location>
</feature>
<proteinExistence type="predicted"/>
<feature type="region of interest" description="Disordered" evidence="1">
    <location>
        <begin position="1"/>
        <end position="462"/>
    </location>
</feature>
<feature type="compositionally biased region" description="Basic and acidic residues" evidence="1">
    <location>
        <begin position="177"/>
        <end position="196"/>
    </location>
</feature>
<feature type="region of interest" description="Disordered" evidence="1">
    <location>
        <begin position="1030"/>
        <end position="1072"/>
    </location>
</feature>
<dbReference type="PANTHER" id="PTHR14625">
    <property type="entry name" value="MICROCEPHALIN"/>
    <property type="match status" value="1"/>
</dbReference>
<feature type="region of interest" description="Disordered" evidence="1">
    <location>
        <begin position="1087"/>
        <end position="1118"/>
    </location>
</feature>
<feature type="compositionally biased region" description="Low complexity" evidence="1">
    <location>
        <begin position="34"/>
        <end position="56"/>
    </location>
</feature>
<feature type="compositionally biased region" description="Low complexity" evidence="1">
    <location>
        <begin position="209"/>
        <end position="222"/>
    </location>
</feature>
<sequence>MGLQTTYATMESPPKRMTRARAAAKADESKTKTTKIVTAAAKAKTAGTATSSTKSTAAKRKTRSDENEDEEGQETVRPAVRGRPRKNPEANGASEESSAAAPAPPRAARGRPPKKATGEAPKQDDISAIVAPRPRGRPRKTPAPDADTAPAPATEPAKKTTRSRAAPVTKPSVKKTVKFEEPDKENLEPEAAKTKEPTTSGMRGRPARRGGATAARSTRTGTKAPGVSQKKPLSPKKVTQMPVPRDEDSSEDELAMEKARTPVRHLTKSPIKPPSSAIAVAKEPEATTEAPEPAVGGKMRTLDAPVLGATSPRRPPSSPFKDSLKSPAKRIGAVTLPGSALRSSDRGAEHIGQTPSFKSSLLRSAAKRPQSPIKGLSLPPASVAKPHQSQSAIKKTLFQSPAKRALPGLKPLADSEPTGEISHPESPRMLPVVVGTPTPTDRRRPSEKLLDEEPVGEGFDDDCLRTMKRDVTFSGRLSAVLPRHADPSLNGDAEDLDDGVEDIDLVAEVAESNDLPLHEEAAPCTAQHPPATHMEDSMALDDIAAEMEESTELPARQNEGDDEADEEVKEEGGEEQQPALLPDETEDPKYGLREKDQDPCYDIRSDSDSEDDTTEAIKNNLPTPSKSPRKLRESRRSTIGLTSLAEQFGSWSAGSPTKADMHTHAAPANACENINEGQETVADNAGESGSSLKSTFFEDEMLVHVDAIAVEPHTAAAQGASREREVDDPSMEDIMVTDEDVALAQEANDLSVMEPEHVEQQVVNDGSFDDSVSEASQEYGDENQLPVDPALAGAVAANPVTPARPTQHRTFFTTTKVPLKPADESTPSPLKQRSFSVSRVDSRRPAALPRSATVISYSPTKGKRRSSVAPRDSHTVTPSKSDVWSCIGTPARTPRRDLNPGLLRGAVVFVDVHTTEGADASGIFVELLSQMGARCVKSWHWNPSGSANSESCSPAKVGITHVVYKDGGKRTLEKVREARGVVHCVGVSWVLDCERENDWLEEAPYWIDTSHIPRGGARRRKSMEPKALANLNGTVVNGPSKAAHTPTTPKNRRDSSLWMHSPSDPDGQVDDDDLEWSCVLLTPVPKTPAPEAIAHGAAGDAAGGSDDEADSSPTKQALLTRTCPPKASVYRDMGTGVLSKDKDEHVLQRLMAARRKSLQFAPKIGSPLSKTWE</sequence>
<evidence type="ECO:0000256" key="1">
    <source>
        <dbReference type="SAM" id="MobiDB-lite"/>
    </source>
</evidence>
<keyword evidence="4" id="KW-1185">Reference proteome</keyword>
<protein>
    <recommendedName>
        <fullName evidence="2">BRCT domain-containing protein</fullName>
    </recommendedName>
</protein>
<evidence type="ECO:0000313" key="4">
    <source>
        <dbReference type="Proteomes" id="UP001163105"/>
    </source>
</evidence>
<feature type="compositionally biased region" description="Acidic residues" evidence="1">
    <location>
        <begin position="452"/>
        <end position="461"/>
    </location>
</feature>
<dbReference type="GO" id="GO:0000278">
    <property type="term" value="P:mitotic cell cycle"/>
    <property type="evidence" value="ECO:0007669"/>
    <property type="project" value="TreeGrafter"/>
</dbReference>
<dbReference type="SUPFAM" id="SSF52113">
    <property type="entry name" value="BRCT domain"/>
    <property type="match status" value="1"/>
</dbReference>
<feature type="domain" description="BRCT" evidence="2">
    <location>
        <begin position="898"/>
        <end position="1007"/>
    </location>
</feature>
<dbReference type="InterPro" id="IPR017956">
    <property type="entry name" value="AT_hook_DNA-bd_motif"/>
</dbReference>
<dbReference type="EMBL" id="JAQHRD010000003">
    <property type="protein sequence ID" value="KAJ6443075.1"/>
    <property type="molecule type" value="Genomic_DNA"/>
</dbReference>
<dbReference type="Proteomes" id="UP001163105">
    <property type="component" value="Unassembled WGS sequence"/>
</dbReference>
<dbReference type="AlphaFoldDB" id="A0AB34FVU7"/>
<feature type="region of interest" description="Disordered" evidence="1">
    <location>
        <begin position="510"/>
        <end position="637"/>
    </location>
</feature>
<feature type="compositionally biased region" description="Polar residues" evidence="1">
    <location>
        <begin position="616"/>
        <end position="626"/>
    </location>
</feature>
<dbReference type="InterPro" id="IPR001357">
    <property type="entry name" value="BRCT_dom"/>
</dbReference>
<feature type="region of interest" description="Disordered" evidence="1">
    <location>
        <begin position="818"/>
        <end position="843"/>
    </location>
</feature>
<dbReference type="PROSITE" id="PS50172">
    <property type="entry name" value="BRCT"/>
    <property type="match status" value="1"/>
</dbReference>
<evidence type="ECO:0000313" key="3">
    <source>
        <dbReference type="EMBL" id="KAJ6443075.1"/>
    </source>
</evidence>